<name>A0A8J6R3U9_9GAMM</name>
<evidence type="ECO:0000256" key="1">
    <source>
        <dbReference type="ARBA" id="ARBA00022670"/>
    </source>
</evidence>
<comment type="cofactor">
    <cofactor evidence="6">
        <name>Zn(2+)</name>
        <dbReference type="ChEBI" id="CHEBI:29105"/>
    </cofactor>
    <text evidence="6">Binds 1 zinc ion.</text>
</comment>
<dbReference type="PANTHER" id="PTHR11804:SF84">
    <property type="entry name" value="SACCHAROLYSIN"/>
    <property type="match status" value="1"/>
</dbReference>
<protein>
    <recommendedName>
        <fullName evidence="7">Peptidase M3A/M3B catalytic domain-containing protein</fullName>
    </recommendedName>
</protein>
<dbReference type="Pfam" id="PF01432">
    <property type="entry name" value="Peptidase_M3"/>
    <property type="match status" value="1"/>
</dbReference>
<accession>A0A8J6R3U9</accession>
<evidence type="ECO:0000256" key="6">
    <source>
        <dbReference type="RuleBase" id="RU003435"/>
    </source>
</evidence>
<dbReference type="Gene3D" id="1.10.1370.40">
    <property type="match status" value="1"/>
</dbReference>
<keyword evidence="5 6" id="KW-0482">Metalloprotease</keyword>
<evidence type="ECO:0000256" key="4">
    <source>
        <dbReference type="ARBA" id="ARBA00022833"/>
    </source>
</evidence>
<keyword evidence="9" id="KW-1185">Reference proteome</keyword>
<dbReference type="Proteomes" id="UP000638014">
    <property type="component" value="Unassembled WGS sequence"/>
</dbReference>
<dbReference type="AlphaFoldDB" id="A0A8J6R3U9"/>
<dbReference type="SUPFAM" id="SSF55486">
    <property type="entry name" value="Metalloproteases ('zincins'), catalytic domain"/>
    <property type="match status" value="1"/>
</dbReference>
<keyword evidence="4 6" id="KW-0862">Zinc</keyword>
<dbReference type="GO" id="GO:0046872">
    <property type="term" value="F:metal ion binding"/>
    <property type="evidence" value="ECO:0007669"/>
    <property type="project" value="UniProtKB-UniRule"/>
</dbReference>
<feature type="domain" description="Peptidase M3A/M3B catalytic" evidence="7">
    <location>
        <begin position="180"/>
        <end position="421"/>
    </location>
</feature>
<evidence type="ECO:0000256" key="3">
    <source>
        <dbReference type="ARBA" id="ARBA00022801"/>
    </source>
</evidence>
<dbReference type="GO" id="GO:0006518">
    <property type="term" value="P:peptide metabolic process"/>
    <property type="evidence" value="ECO:0007669"/>
    <property type="project" value="TreeGrafter"/>
</dbReference>
<evidence type="ECO:0000313" key="8">
    <source>
        <dbReference type="EMBL" id="MBD1390790.1"/>
    </source>
</evidence>
<evidence type="ECO:0000313" key="9">
    <source>
        <dbReference type="Proteomes" id="UP000638014"/>
    </source>
</evidence>
<dbReference type="RefSeq" id="WP_191145848.1">
    <property type="nucleotide sequence ID" value="NZ_JACXAF010000022.1"/>
</dbReference>
<proteinExistence type="inferred from homology"/>
<evidence type="ECO:0000259" key="7">
    <source>
        <dbReference type="Pfam" id="PF01432"/>
    </source>
</evidence>
<dbReference type="InterPro" id="IPR045090">
    <property type="entry name" value="Pept_M3A_M3B"/>
</dbReference>
<organism evidence="8 9">
    <name type="scientific">Neiella litorisoli</name>
    <dbReference type="NCBI Taxonomy" id="2771431"/>
    <lineage>
        <taxon>Bacteria</taxon>
        <taxon>Pseudomonadati</taxon>
        <taxon>Pseudomonadota</taxon>
        <taxon>Gammaproteobacteria</taxon>
        <taxon>Alteromonadales</taxon>
        <taxon>Echinimonadaceae</taxon>
        <taxon>Neiella</taxon>
    </lineage>
</organism>
<keyword evidence="1 6" id="KW-0645">Protease</keyword>
<keyword evidence="3 6" id="KW-0378">Hydrolase</keyword>
<dbReference type="GO" id="GO:0004222">
    <property type="term" value="F:metalloendopeptidase activity"/>
    <property type="evidence" value="ECO:0007669"/>
    <property type="project" value="InterPro"/>
</dbReference>
<dbReference type="GO" id="GO:0006508">
    <property type="term" value="P:proteolysis"/>
    <property type="evidence" value="ECO:0007669"/>
    <property type="project" value="UniProtKB-KW"/>
</dbReference>
<dbReference type="PANTHER" id="PTHR11804">
    <property type="entry name" value="PROTEASE M3 THIMET OLIGOPEPTIDASE-RELATED"/>
    <property type="match status" value="1"/>
</dbReference>
<reference evidence="8" key="1">
    <citation type="submission" date="2020-09" db="EMBL/GenBank/DDBJ databases">
        <title>A novel bacterium of genus Neiella, isolated from South China Sea.</title>
        <authorList>
            <person name="Huang H."/>
            <person name="Mo K."/>
            <person name="Hu Y."/>
        </authorList>
    </citation>
    <scope>NUCLEOTIDE SEQUENCE</scope>
    <source>
        <strain evidence="8">HB171785</strain>
    </source>
</reference>
<sequence length="562" mass="62711">MRQCNDVGTLFNSEFAAQPDEQTLMALDHKLAQVEQTIAKAMVVADASQSEPLKSAALQCIEQLSVLQSEWTNLATVSTTLAKLSEQPLSKQGSRLISLWLLQRDLVSSPRAQKAAELLSYAELSYQQTLQRLDKKLRLPERCTTGVPAELLAQWRLADQFELPLRGVPVARYLASGSPDECRRMAWVALASKGMPDNMVQLDMMLGQRHALARLQGAAHWADLQLRTQLLNEVELVNRYLQRSFQPRAKTAADQQRASDWLWRASTTQSMALAPVDESIAARQVLASVFAALGDFGLRFELAADIRDSWHPAVESYHVYSGDNLLGTLMLDLFARPAKSAKPRHRPLQHGISDRQPAISAVITSLPSQEWHGRERRVLYQQLGAALQHLFARADYYGLSGGSVEGDFSRLGMTLLPILMQAHDPWLAAQQTSDRKLAKQYFRAATALAYHQLENANFASLQQVNQYYFSRYFGLPMPDEFTPQYALSTLVSDGALYYQRLWYPQFAAWLMTCDGVSRAALLSHLFGPAGQQSALTTIKRVCPATGSLAELVTQVASVQRFQ</sequence>
<keyword evidence="2 6" id="KW-0479">Metal-binding</keyword>
<dbReference type="EMBL" id="JACXAF010000022">
    <property type="protein sequence ID" value="MBD1390790.1"/>
    <property type="molecule type" value="Genomic_DNA"/>
</dbReference>
<comment type="similarity">
    <text evidence="6">Belongs to the peptidase M3 family.</text>
</comment>
<evidence type="ECO:0000256" key="5">
    <source>
        <dbReference type="ARBA" id="ARBA00023049"/>
    </source>
</evidence>
<dbReference type="InterPro" id="IPR001567">
    <property type="entry name" value="Pept_M3A_M3B_dom"/>
</dbReference>
<comment type="caution">
    <text evidence="8">The sequence shown here is derived from an EMBL/GenBank/DDBJ whole genome shotgun (WGS) entry which is preliminary data.</text>
</comment>
<gene>
    <name evidence="8" type="ORF">IC617_15265</name>
</gene>
<evidence type="ECO:0000256" key="2">
    <source>
        <dbReference type="ARBA" id="ARBA00022723"/>
    </source>
</evidence>